<name>A0ABR0B2E5_9CRUS</name>
<evidence type="ECO:0000313" key="4">
    <source>
        <dbReference type="Proteomes" id="UP001234178"/>
    </source>
</evidence>
<sequence length="146" mass="16879">MSLGSRLTLVVTCLTLIPGPCRAQNDCFTSSSIVGAVLGTFFSTAVALALLVFLLWWIYYRRTPNGTFEFFLPNNLQDNRLSLVFINLIFFVYGHGLYSFFFFLSTLLFLRAFLCVSEGMYDVRHAIFYFEKKKVKKREKNLNHND</sequence>
<feature type="signal peptide" evidence="2">
    <location>
        <begin position="1"/>
        <end position="23"/>
    </location>
</feature>
<proteinExistence type="predicted"/>
<reference evidence="3 4" key="1">
    <citation type="journal article" date="2023" name="Nucleic Acids Res.">
        <title>The hologenome of Daphnia magna reveals possible DNA methylation and microbiome-mediated evolution of the host genome.</title>
        <authorList>
            <person name="Chaturvedi A."/>
            <person name="Li X."/>
            <person name="Dhandapani V."/>
            <person name="Marshall H."/>
            <person name="Kissane S."/>
            <person name="Cuenca-Cambronero M."/>
            <person name="Asole G."/>
            <person name="Calvet F."/>
            <person name="Ruiz-Romero M."/>
            <person name="Marangio P."/>
            <person name="Guigo R."/>
            <person name="Rago D."/>
            <person name="Mirbahai L."/>
            <person name="Eastwood N."/>
            <person name="Colbourne J.K."/>
            <person name="Zhou J."/>
            <person name="Mallon E."/>
            <person name="Orsini L."/>
        </authorList>
    </citation>
    <scope>NUCLEOTIDE SEQUENCE [LARGE SCALE GENOMIC DNA]</scope>
    <source>
        <strain evidence="3">LRV0_1</strain>
    </source>
</reference>
<keyword evidence="4" id="KW-1185">Reference proteome</keyword>
<accession>A0ABR0B2E5</accession>
<dbReference type="EMBL" id="JAOYFB010000040">
    <property type="protein sequence ID" value="KAK4035872.1"/>
    <property type="molecule type" value="Genomic_DNA"/>
</dbReference>
<feature type="transmembrane region" description="Helical" evidence="1">
    <location>
        <begin position="81"/>
        <end position="103"/>
    </location>
</feature>
<feature type="chain" id="PRO_5045907860" evidence="2">
    <location>
        <begin position="24"/>
        <end position="146"/>
    </location>
</feature>
<comment type="caution">
    <text evidence="3">The sequence shown here is derived from an EMBL/GenBank/DDBJ whole genome shotgun (WGS) entry which is preliminary data.</text>
</comment>
<gene>
    <name evidence="3" type="ORF">OUZ56_027952</name>
</gene>
<organism evidence="3 4">
    <name type="scientific">Daphnia magna</name>
    <dbReference type="NCBI Taxonomy" id="35525"/>
    <lineage>
        <taxon>Eukaryota</taxon>
        <taxon>Metazoa</taxon>
        <taxon>Ecdysozoa</taxon>
        <taxon>Arthropoda</taxon>
        <taxon>Crustacea</taxon>
        <taxon>Branchiopoda</taxon>
        <taxon>Diplostraca</taxon>
        <taxon>Cladocera</taxon>
        <taxon>Anomopoda</taxon>
        <taxon>Daphniidae</taxon>
        <taxon>Daphnia</taxon>
    </lineage>
</organism>
<evidence type="ECO:0000256" key="1">
    <source>
        <dbReference type="SAM" id="Phobius"/>
    </source>
</evidence>
<evidence type="ECO:0000256" key="2">
    <source>
        <dbReference type="SAM" id="SignalP"/>
    </source>
</evidence>
<keyword evidence="1" id="KW-0472">Membrane</keyword>
<protein>
    <submittedName>
        <fullName evidence="3">Uncharacterized protein</fullName>
    </submittedName>
</protein>
<dbReference type="Proteomes" id="UP001234178">
    <property type="component" value="Unassembled WGS sequence"/>
</dbReference>
<keyword evidence="1" id="KW-1133">Transmembrane helix</keyword>
<feature type="transmembrane region" description="Helical" evidence="1">
    <location>
        <begin position="33"/>
        <end position="60"/>
    </location>
</feature>
<keyword evidence="1" id="KW-0812">Transmembrane</keyword>
<keyword evidence="2" id="KW-0732">Signal</keyword>
<evidence type="ECO:0000313" key="3">
    <source>
        <dbReference type="EMBL" id="KAK4035872.1"/>
    </source>
</evidence>